<dbReference type="OrthoDB" id="9805492at2"/>
<feature type="domain" description="S-adenosylmethionine-dependent methyltransferase" evidence="4">
    <location>
        <begin position="79"/>
        <end position="264"/>
    </location>
</feature>
<dbReference type="PANTHER" id="PTHR43042:SF3">
    <property type="entry name" value="RIBOSOMAL RNA LARGE SUBUNIT METHYLTRANSFERASE YWBD-RELATED"/>
    <property type="match status" value="1"/>
</dbReference>
<dbReference type="InterPro" id="IPR019614">
    <property type="entry name" value="SAM-dep_methyl-trfase"/>
</dbReference>
<evidence type="ECO:0000313" key="5">
    <source>
        <dbReference type="EMBL" id="QED27176.1"/>
    </source>
</evidence>
<dbReference type="GO" id="GO:0008168">
    <property type="term" value="F:methyltransferase activity"/>
    <property type="evidence" value="ECO:0007669"/>
    <property type="project" value="UniProtKB-KW"/>
</dbReference>
<dbReference type="AlphaFoldDB" id="A0A5B8XU31"/>
<evidence type="ECO:0000256" key="3">
    <source>
        <dbReference type="ARBA" id="ARBA00022691"/>
    </source>
</evidence>
<name>A0A5B8XU31_9DELT</name>
<evidence type="ECO:0000259" key="4">
    <source>
        <dbReference type="Pfam" id="PF10672"/>
    </source>
</evidence>
<dbReference type="KEGG" id="bbae:FRD01_07945"/>
<dbReference type="RefSeq" id="WP_146958861.1">
    <property type="nucleotide sequence ID" value="NZ_CP042467.1"/>
</dbReference>
<dbReference type="GO" id="GO:0032259">
    <property type="term" value="P:methylation"/>
    <property type="evidence" value="ECO:0007669"/>
    <property type="project" value="UniProtKB-KW"/>
</dbReference>
<evidence type="ECO:0000256" key="1">
    <source>
        <dbReference type="ARBA" id="ARBA00022603"/>
    </source>
</evidence>
<dbReference type="Pfam" id="PF10672">
    <property type="entry name" value="Methyltrans_SAM"/>
    <property type="match status" value="1"/>
</dbReference>
<dbReference type="PANTHER" id="PTHR43042">
    <property type="entry name" value="SAM-DEPENDENT METHYLTRANSFERASE"/>
    <property type="match status" value="1"/>
</dbReference>
<dbReference type="SUPFAM" id="SSF53335">
    <property type="entry name" value="S-adenosyl-L-methionine-dependent methyltransferases"/>
    <property type="match status" value="1"/>
</dbReference>
<dbReference type="Proteomes" id="UP000321595">
    <property type="component" value="Chromosome"/>
</dbReference>
<organism evidence="5 6">
    <name type="scientific">Microvenator marinus</name>
    <dbReference type="NCBI Taxonomy" id="2600177"/>
    <lineage>
        <taxon>Bacteria</taxon>
        <taxon>Deltaproteobacteria</taxon>
        <taxon>Bradymonadales</taxon>
        <taxon>Microvenatoraceae</taxon>
        <taxon>Microvenator</taxon>
    </lineage>
</organism>
<dbReference type="EMBL" id="CP042467">
    <property type="protein sequence ID" value="QED27176.1"/>
    <property type="molecule type" value="Genomic_DNA"/>
</dbReference>
<dbReference type="CDD" id="cd02440">
    <property type="entry name" value="AdoMet_MTases"/>
    <property type="match status" value="1"/>
</dbReference>
<evidence type="ECO:0000256" key="2">
    <source>
        <dbReference type="ARBA" id="ARBA00022679"/>
    </source>
</evidence>
<gene>
    <name evidence="5" type="ORF">FRD01_07945</name>
</gene>
<keyword evidence="1 5" id="KW-0489">Methyltransferase</keyword>
<reference evidence="5 6" key="1">
    <citation type="submission" date="2019-08" db="EMBL/GenBank/DDBJ databases">
        <authorList>
            <person name="Liang Q."/>
        </authorList>
    </citation>
    <scope>NUCLEOTIDE SEQUENCE [LARGE SCALE GENOMIC DNA]</scope>
    <source>
        <strain evidence="5 6">V1718</strain>
    </source>
</reference>
<keyword evidence="6" id="KW-1185">Reference proteome</keyword>
<dbReference type="InterPro" id="IPR029063">
    <property type="entry name" value="SAM-dependent_MTases_sf"/>
</dbReference>
<proteinExistence type="predicted"/>
<keyword evidence="3" id="KW-0949">S-adenosyl-L-methionine</keyword>
<accession>A0A5B8XU31</accession>
<keyword evidence="2 5" id="KW-0808">Transferase</keyword>
<sequence>MFEQRLAKRTKHLKKFAKKWPTDAFRVYDRDIPEYPWTVDFYGDHLLLQYFETRTSEGQTETIPDICAELLEIPKKNVHLKVRRRRSGTQHEKLAAKKLEFEVFEDDHKFLVNLDDYIDTGLFLDHRNMRREAARLVKEHPSRRPDVLNLFSYTGAFSVWCAAAGAKVTSVDLSNTYQDWAERNFKLNKLDPAKHLFERSDATRWLPQARVKDAYDLIILDPPTWSRSKRMDTDFDIQRDHVFLLKHCVRLLRPGGTLLFSTNLTSFKLDKENSPMELEETTQWSVPEDFRSGIHRSFKGTK</sequence>
<protein>
    <submittedName>
        <fullName evidence="5">Methyltransferase domain-containing protein</fullName>
    </submittedName>
</protein>
<dbReference type="Gene3D" id="3.30.750.80">
    <property type="entry name" value="RNA methyltransferase domain (HRMD) like"/>
    <property type="match status" value="1"/>
</dbReference>
<evidence type="ECO:0000313" key="6">
    <source>
        <dbReference type="Proteomes" id="UP000321595"/>
    </source>
</evidence>
<dbReference type="Gene3D" id="3.40.50.150">
    <property type="entry name" value="Vaccinia Virus protein VP39"/>
    <property type="match status" value="1"/>
</dbReference>